<protein>
    <submittedName>
        <fullName evidence="2">Uncharacterized protein</fullName>
    </submittedName>
</protein>
<dbReference type="InterPro" id="IPR007480">
    <property type="entry name" value="DUF529"/>
</dbReference>
<feature type="region of interest" description="Disordered" evidence="1">
    <location>
        <begin position="57"/>
        <end position="110"/>
    </location>
</feature>
<feature type="compositionally biased region" description="Low complexity" evidence="1">
    <location>
        <begin position="294"/>
        <end position="317"/>
    </location>
</feature>
<accession>A0A976MAZ6</accession>
<gene>
    <name evidence="2" type="ORF">MACK_001758</name>
</gene>
<feature type="compositionally biased region" description="Low complexity" evidence="1">
    <location>
        <begin position="144"/>
        <end position="166"/>
    </location>
</feature>
<feature type="compositionally biased region" description="Polar residues" evidence="1">
    <location>
        <begin position="274"/>
        <end position="284"/>
    </location>
</feature>
<evidence type="ECO:0000313" key="3">
    <source>
        <dbReference type="Proteomes" id="UP000244811"/>
    </source>
</evidence>
<dbReference type="PANTHER" id="PTHR48125">
    <property type="entry name" value="LP07818P1"/>
    <property type="match status" value="1"/>
</dbReference>
<feature type="compositionally biased region" description="Low complexity" evidence="1">
    <location>
        <begin position="345"/>
        <end position="410"/>
    </location>
</feature>
<dbReference type="Pfam" id="PF04385">
    <property type="entry name" value="FAINT"/>
    <property type="match status" value="3"/>
</dbReference>
<evidence type="ECO:0000256" key="1">
    <source>
        <dbReference type="SAM" id="MobiDB-lite"/>
    </source>
</evidence>
<feature type="compositionally biased region" description="Polar residues" evidence="1">
    <location>
        <begin position="323"/>
        <end position="335"/>
    </location>
</feature>
<feature type="compositionally biased region" description="Polar residues" evidence="1">
    <location>
        <begin position="97"/>
        <end position="108"/>
    </location>
</feature>
<evidence type="ECO:0000313" key="2">
    <source>
        <dbReference type="EMBL" id="UKK00948.2"/>
    </source>
</evidence>
<dbReference type="Proteomes" id="UP000244811">
    <property type="component" value="Chromosome 3"/>
</dbReference>
<sequence>MDKCIIFKSLLIYLLLCYGKKFIDAIEYRKTSVSSQQDSTSSLSQYNIFVPSHAHLNSNQSAGSSSNSFDLDDVDDSETKTPRVAAATTGALPQPRQRANQGGAQMQANGAPKPVAISLDDVDNEQDSKTQSQPPRQIKAIPVAASAGASPQPRARAQQQTPSQRSGQGASRPVAIALDDQEDSSSQDKSNEQPGERRIRAVPVAAASIPQQPAHDQGANSGTNSSGSQAQDNSKPPVGAKVITKTESGSGSGGSEVRVSGNQSASKTPVVKPQNPNSNPLETDTGTDVDMSDSAPQLSSPPNSQPQQQSQPESKLPIVKPSKLQTIPSTPAESESGSDIEFTDPSPQQTQSQVQPQPKPQQVQPQPKPQQVQPQPKPQQVQPQPKPQQVQPQPKPQQVQPQPKPQQVQPSLALSPLSISEPVEISTSSGENQLSINDCTKFTLEDYAYGYLFKFSNSNKCVGIKYGGKEVWTYTENPENVYPKSICLRKDNPVILFEFEGCYYLYGCVENKFKYIHYDEFYAVYNKIKVVTQHYSDLNENDPKAYDVIHYGLMFEYRFKPNHLCTEVKFNDNLAWSYDNSKYGDNFPTVMYFDVISPVMVSLFIKNTPYVFINLNGEWCNVEDVMKIQQLPVLPSKTPVTTSVPFLKMEEPKSTGESIDLDESEVEAPPPAPAPVSESQPTERSSDEFGSEIELSDSGSGQQPQPVSPEQPSVPLIAPFHPKSSAQMTPHEEDGSDLHIVDDIHVTEIRRSGQPTKEILEEYEEFTIEDKKEAEEDKLFVHESPVRLVVLDIQDTQTTKFINYSYDVITKTHIYTPKESYYISEVRMAEHVFWRATNDNYGFGVIFIEDLNNKPFLKVFIPEKDDLNEDDKTKIIEKEIEARTGKKPRGPPEADHILIPPDAPAAEGKPFEGTPEPKMPIMVDIRKRDTTDHYEYSRRNTECGMYTPKHNFIFKLVKTSRIIGSDVEIWCPEAEDEYVDKVFIDIIGALSNTYNVMLFLVNGNVKHFTLLNDRWIEVDPAVLLDISKTESTYEYDAATDVRNDITTFTPRGHFLFKGVKRTQGIGLSKSVVDIWNAKNKCDYARKAVLKNTKRSEKYLLLYLLSGDYKLFYRSNKGKVWRDESTNLSSFNNLKTYGIDLDEESMDKVISDKFLSLRMRDGEKIPVTLNIENRKNTNESYFVVNGPIVSFIPKHNIVFENVVLKSHVFDVTIWKAEEAYQHAYRVVMGSNPWNPFKKRSMALILLNGNFTFFEELEDYVEWKNTTETRYSLLNLKMYANDRVLNGRYKQIESGEYKIHSLAFLYGYTFNPGVECLEIRYRNLPIWKYSDHTRGGYPRGIYLNIANNGFYIKYFDRWMFVDMDQARAKYSRATPGPPKKTQPETPTTYALSCPLLVSNIRVTTLIGERPFVHHLNHFTLLEGYLVSTFEFTEKLFKVEYAEKIVWKHRVIRFGTHYPNKLYFDHLGYLIVSFTDNWYYVYEYSVEKWKIVCKNEIDKPEDLPGMAIITDEVQPMMTGQQSMPVPGKPERPQEVEDDHVKFQAEFPKPVQPDVKLPQPVDKSLVTLDLKVLHDERYEITYLENKVIYKAKAPNLFCMVKSGNDILWQATKGEYLYKVIYKAVDGKDRLKVYFQSDRNPILDKIKNERR</sequence>
<feature type="compositionally biased region" description="Low complexity" evidence="1">
    <location>
        <begin position="57"/>
        <end position="68"/>
    </location>
</feature>
<feature type="compositionally biased region" description="Basic and acidic residues" evidence="1">
    <location>
        <begin position="189"/>
        <end position="199"/>
    </location>
</feature>
<organism evidence="2 3">
    <name type="scientific">Theileria orientalis</name>
    <dbReference type="NCBI Taxonomy" id="68886"/>
    <lineage>
        <taxon>Eukaryota</taxon>
        <taxon>Sar</taxon>
        <taxon>Alveolata</taxon>
        <taxon>Apicomplexa</taxon>
        <taxon>Aconoidasida</taxon>
        <taxon>Piroplasmida</taxon>
        <taxon>Theileriidae</taxon>
        <taxon>Theileria</taxon>
    </lineage>
</organism>
<feature type="region of interest" description="Disordered" evidence="1">
    <location>
        <begin position="144"/>
        <end position="411"/>
    </location>
</feature>
<dbReference type="PANTHER" id="PTHR48125:SF12">
    <property type="entry name" value="AT HOOK TRANSCRIPTION FACTOR FAMILY-RELATED"/>
    <property type="match status" value="1"/>
</dbReference>
<reference evidence="2" key="1">
    <citation type="submission" date="2022-07" db="EMBL/GenBank/DDBJ databases">
        <title>Evaluation of T. orientalis genome assembly methods using nanopore sequencing and analysis of variation between genomes.</title>
        <authorList>
            <person name="Yam J."/>
            <person name="Micallef M.L."/>
            <person name="Liu M."/>
            <person name="Djordjevic S.P."/>
            <person name="Bogema D.R."/>
            <person name="Jenkins C."/>
        </authorList>
    </citation>
    <scope>NUCLEOTIDE SEQUENCE</scope>
    <source>
        <strain evidence="2">Goon Nure</strain>
    </source>
</reference>
<name>A0A976MAZ6_THEOR</name>
<proteinExistence type="predicted"/>
<feature type="compositionally biased region" description="Polar residues" evidence="1">
    <location>
        <begin position="218"/>
        <end position="234"/>
    </location>
</feature>
<feature type="compositionally biased region" description="Low complexity" evidence="1">
    <location>
        <begin position="698"/>
        <end position="715"/>
    </location>
</feature>
<feature type="region of interest" description="Disordered" evidence="1">
    <location>
        <begin position="645"/>
        <end position="734"/>
    </location>
</feature>
<dbReference type="EMBL" id="CP056070">
    <property type="protein sequence ID" value="UKK00948.2"/>
    <property type="molecule type" value="Genomic_DNA"/>
</dbReference>